<dbReference type="InterPro" id="IPR020617">
    <property type="entry name" value="Thiolase_C"/>
</dbReference>
<proteinExistence type="evidence at protein level"/>
<dbReference type="PANTHER" id="PTHR18919">
    <property type="entry name" value="ACETYL-COA C-ACYLTRANSFERASE"/>
    <property type="match status" value="1"/>
</dbReference>
<dbReference type="PIRSF" id="PIRSF000429">
    <property type="entry name" value="Ac-CoA_Ac_transf"/>
    <property type="match status" value="1"/>
</dbReference>
<keyword evidence="2 5" id="KW-0808">Transferase</keyword>
<dbReference type="GO" id="GO:0044281">
    <property type="term" value="P:small molecule metabolic process"/>
    <property type="evidence" value="ECO:0007669"/>
    <property type="project" value="UniProtKB-ARBA"/>
</dbReference>
<organism evidence="8">
    <name type="scientific">[Empedobacter] haloabium</name>
    <dbReference type="NCBI Taxonomy" id="592317"/>
    <lineage>
        <taxon>Bacteria</taxon>
        <taxon>Pseudomonadati</taxon>
        <taxon>Pseudomonadota</taxon>
        <taxon>Betaproteobacteria</taxon>
        <taxon>Burkholderiales</taxon>
        <taxon>Oxalobacteraceae</taxon>
        <taxon>Telluria group</taxon>
        <taxon>Telluria group incertae sedis</taxon>
    </lineage>
</organism>
<dbReference type="SUPFAM" id="SSF53901">
    <property type="entry name" value="Thiolase-like"/>
    <property type="match status" value="2"/>
</dbReference>
<name>A0A915Q9D3_9BURK</name>
<dbReference type="PANTHER" id="PTHR18919:SF107">
    <property type="entry name" value="ACETYL-COA ACETYLTRANSFERASE, CYTOSOLIC"/>
    <property type="match status" value="1"/>
</dbReference>
<dbReference type="CDD" id="cd00751">
    <property type="entry name" value="thiolase"/>
    <property type="match status" value="1"/>
</dbReference>
<dbReference type="AlphaFoldDB" id="A0A915Q9D3"/>
<evidence type="ECO:0007829" key="11">
    <source>
        <dbReference type="PDB" id="7EI4"/>
    </source>
</evidence>
<feature type="domain" description="Thiolase N-terminal" evidence="6">
    <location>
        <begin position="6"/>
        <end position="262"/>
    </location>
</feature>
<evidence type="ECO:0007829" key="10">
    <source>
        <dbReference type="PDB" id="7EI3"/>
    </source>
</evidence>
<dbReference type="PROSITE" id="PS00099">
    <property type="entry name" value="THIOLASE_3"/>
    <property type="match status" value="1"/>
</dbReference>
<evidence type="ECO:0000256" key="3">
    <source>
        <dbReference type="ARBA" id="ARBA00023315"/>
    </source>
</evidence>
<feature type="active site" description="Proton acceptor" evidence="4">
    <location>
        <position position="350"/>
    </location>
</feature>
<dbReference type="EC" id="2.3.1.16" evidence="8 9"/>
<dbReference type="InterPro" id="IPR002155">
    <property type="entry name" value="Thiolase"/>
</dbReference>
<dbReference type="GO" id="GO:0003988">
    <property type="term" value="F:acetyl-CoA C-acyltransferase activity"/>
    <property type="evidence" value="ECO:0007669"/>
    <property type="project" value="UniProtKB-EC"/>
</dbReference>
<evidence type="ECO:0000256" key="4">
    <source>
        <dbReference type="PIRSR" id="PIRSR000429-1"/>
    </source>
</evidence>
<dbReference type="InterPro" id="IPR020610">
    <property type="entry name" value="Thiolase_AS"/>
</dbReference>
<comment type="similarity">
    <text evidence="1 5">Belongs to the thiolase-like superfamily. Thiolase family.</text>
</comment>
<keyword evidence="10 11" id="KW-0002">3D-structure</keyword>
<evidence type="ECO:0000256" key="1">
    <source>
        <dbReference type="ARBA" id="ARBA00010982"/>
    </source>
</evidence>
<evidence type="ECO:0000256" key="2">
    <source>
        <dbReference type="ARBA" id="ARBA00022679"/>
    </source>
</evidence>
<dbReference type="Pfam" id="PF02803">
    <property type="entry name" value="Thiolase_C"/>
    <property type="match status" value="1"/>
</dbReference>
<evidence type="ECO:0000313" key="9">
    <source>
        <dbReference type="PDB" id="7EI4"/>
    </source>
</evidence>
<dbReference type="SMR" id="A0A915Q9D3"/>
<gene>
    <name evidence="8 9" type="ORF">E7V67_18950</name>
</gene>
<dbReference type="NCBIfam" id="TIGR01930">
    <property type="entry name" value="AcCoA-C-Actrans"/>
    <property type="match status" value="1"/>
</dbReference>
<dbReference type="PDB" id="7EI4">
    <property type="method" value="X-ray"/>
    <property type="resolution" value="1.66 A"/>
    <property type="chains" value="A/B/C/D=3-394"/>
</dbReference>
<dbReference type="FunFam" id="3.40.47.10:FF:000010">
    <property type="entry name" value="Acetyl-CoA acetyltransferase (Thiolase)"/>
    <property type="match status" value="1"/>
</dbReference>
<feature type="active site" description="Acyl-thioester intermediate" evidence="4">
    <location>
        <position position="90"/>
    </location>
</feature>
<evidence type="ECO:0000259" key="7">
    <source>
        <dbReference type="Pfam" id="PF02803"/>
    </source>
</evidence>
<accession>A0A915Q9D3</accession>
<evidence type="ECO:0000259" key="6">
    <source>
        <dbReference type="Pfam" id="PF00108"/>
    </source>
</evidence>
<dbReference type="Gene3D" id="3.40.47.10">
    <property type="match status" value="2"/>
</dbReference>
<dbReference type="PDB" id="7EI3">
    <property type="method" value="X-ray"/>
    <property type="resolution" value="1.78 A"/>
    <property type="chains" value="A/B/C/D=3-394"/>
</dbReference>
<dbReference type="PROSITE" id="PS00737">
    <property type="entry name" value="THIOLASE_2"/>
    <property type="match status" value="1"/>
</dbReference>
<evidence type="ECO:0000313" key="8">
    <source>
        <dbReference type="PDB" id="7EI3"/>
    </source>
</evidence>
<feature type="active site" description="Proton acceptor" evidence="4">
    <location>
        <position position="380"/>
    </location>
</feature>
<dbReference type="InterPro" id="IPR020616">
    <property type="entry name" value="Thiolase_N"/>
</dbReference>
<protein>
    <submittedName>
        <fullName evidence="8 9">Acetyl-CoA C-acyltransferase</fullName>
        <ecNumber evidence="8 9">2.3.1.16</ecNumber>
    </submittedName>
</protein>
<dbReference type="InterPro" id="IPR020613">
    <property type="entry name" value="Thiolase_CS"/>
</dbReference>
<reference evidence="10 11" key="1">
    <citation type="journal article" date="2022" name="Commun. Biol.">
        <title>Integrated omics approach to unveil antifungal bacterial polyynes as acetyl-CoA acetyltransferase inhibitors.</title>
        <authorList>
            <person name="Lin C.C."/>
            <person name="Hoo S.Y."/>
            <person name="Ma L.T."/>
            <person name="Lin C."/>
            <person name="Huang K.F."/>
            <person name="Ho Y.N."/>
            <person name="Sun C.H."/>
            <person name="Lee H.J."/>
            <person name="Chen P.Y."/>
            <person name="Shu L.J."/>
            <person name="Wang B.W."/>
            <person name="Hsu W.C."/>
            <person name="Ko T.P."/>
            <person name="Yang Y.L."/>
        </authorList>
    </citation>
    <scope>X-RAY CRYSTALLOGRAPHY (1.66 ANGSTROMS) OF 1-1 AND 3-394</scope>
</reference>
<dbReference type="Pfam" id="PF00108">
    <property type="entry name" value="Thiolase_N"/>
    <property type="match status" value="1"/>
</dbReference>
<dbReference type="InterPro" id="IPR016039">
    <property type="entry name" value="Thiolase-like"/>
</dbReference>
<keyword evidence="3 5" id="KW-0012">Acyltransferase</keyword>
<sequence length="407" mass="42555">MVKDEIVISSALRTPIGAFSGTLKDTPAAALGAHVVKTLLERTGLAPERVDEVVMGNVLQAGNGMNVARQVAVNGGLPVAVPAHTVNRVCGSGAQAVVTAYAQIRSGLSNLVIAGGVENMDQAPYLMPSLRHGARMGHTQALDALLRDGLNDAFSDQHSGWHTEDLVAKYEVSREAQDRFAATSQQRFAAAQAAGWFEGEIVPVTITTRKGETVFAKDEANRPDTTEAGLAKLRPAFRKDGTITAGNAPGLNAGAAAMIVSSHATATELGLQPQLVIRGIGVAAVEPGLFGFGPVPAIKLALAQAQWQVQDVDRFEVNEAFAAVGLVVRDELGIAPERFNVDGGAIAHGHPIGATGAILLTKVAHALRRTSERRAVVSLCIGGGQGIALALERVKLAAALEHHHHHH</sequence>
<feature type="domain" description="Thiolase C-terminal" evidence="7">
    <location>
        <begin position="273"/>
        <end position="393"/>
    </location>
</feature>
<evidence type="ECO:0000256" key="5">
    <source>
        <dbReference type="RuleBase" id="RU003557"/>
    </source>
</evidence>